<reference evidence="2" key="1">
    <citation type="journal article" date="2023" name="Nat. Plants">
        <title>Single-cell RNA sequencing provides a high-resolution roadmap for understanding the multicellular compartmentation of specialized metabolism.</title>
        <authorList>
            <person name="Sun S."/>
            <person name="Shen X."/>
            <person name="Li Y."/>
            <person name="Li Y."/>
            <person name="Wang S."/>
            <person name="Li R."/>
            <person name="Zhang H."/>
            <person name="Shen G."/>
            <person name="Guo B."/>
            <person name="Wei J."/>
            <person name="Xu J."/>
            <person name="St-Pierre B."/>
            <person name="Chen S."/>
            <person name="Sun C."/>
        </authorList>
    </citation>
    <scope>NUCLEOTIDE SEQUENCE [LARGE SCALE GENOMIC DNA]</scope>
</reference>
<gene>
    <name evidence="1" type="ORF">M9H77_28434</name>
</gene>
<proteinExistence type="predicted"/>
<evidence type="ECO:0000313" key="2">
    <source>
        <dbReference type="Proteomes" id="UP001060085"/>
    </source>
</evidence>
<keyword evidence="2" id="KW-1185">Reference proteome</keyword>
<accession>A0ACC0AJG3</accession>
<sequence length="210" mass="23225">MFPDFSGNLVHLCTVALGGARQIGGALVTVQWRLHVRDGPALAVEVLSYPNDEYIRWYRGITRVYNGNPANCDTYSVGYQSAAVDRRMMEIDDMALVVIQEPPSSPSQMAVFAKKVQTIIRRQPGSGAGGGRPPVPPFPGRYRHADPRHVEFRAPPSPGTAGSSTPHQPISQTSSSDEEERTDDTDDVQYLVLGYRVRKKITRFTPSDWP</sequence>
<name>A0ACC0AJG3_CATRO</name>
<protein>
    <submittedName>
        <fullName evidence="1">Uncharacterized protein</fullName>
    </submittedName>
</protein>
<dbReference type="Proteomes" id="UP001060085">
    <property type="component" value="Linkage Group LG06"/>
</dbReference>
<comment type="caution">
    <text evidence="1">The sequence shown here is derived from an EMBL/GenBank/DDBJ whole genome shotgun (WGS) entry which is preliminary data.</text>
</comment>
<organism evidence="1 2">
    <name type="scientific">Catharanthus roseus</name>
    <name type="common">Madagascar periwinkle</name>
    <name type="synonym">Vinca rosea</name>
    <dbReference type="NCBI Taxonomy" id="4058"/>
    <lineage>
        <taxon>Eukaryota</taxon>
        <taxon>Viridiplantae</taxon>
        <taxon>Streptophyta</taxon>
        <taxon>Embryophyta</taxon>
        <taxon>Tracheophyta</taxon>
        <taxon>Spermatophyta</taxon>
        <taxon>Magnoliopsida</taxon>
        <taxon>eudicotyledons</taxon>
        <taxon>Gunneridae</taxon>
        <taxon>Pentapetalae</taxon>
        <taxon>asterids</taxon>
        <taxon>lamiids</taxon>
        <taxon>Gentianales</taxon>
        <taxon>Apocynaceae</taxon>
        <taxon>Rauvolfioideae</taxon>
        <taxon>Vinceae</taxon>
        <taxon>Catharanthinae</taxon>
        <taxon>Catharanthus</taxon>
    </lineage>
</organism>
<evidence type="ECO:0000313" key="1">
    <source>
        <dbReference type="EMBL" id="KAI5659641.1"/>
    </source>
</evidence>
<dbReference type="EMBL" id="CM044706">
    <property type="protein sequence ID" value="KAI5659641.1"/>
    <property type="molecule type" value="Genomic_DNA"/>
</dbReference>